<dbReference type="AlphaFoldDB" id="A0A437PAX2"/>
<protein>
    <submittedName>
        <fullName evidence="4">Urea ABC transporter</fullName>
    </submittedName>
</protein>
<organism evidence="4 5">
    <name type="scientific">Methylobacterium oryzihabitans</name>
    <dbReference type="NCBI Taxonomy" id="2499852"/>
    <lineage>
        <taxon>Bacteria</taxon>
        <taxon>Pseudomonadati</taxon>
        <taxon>Pseudomonadota</taxon>
        <taxon>Alphaproteobacteria</taxon>
        <taxon>Hyphomicrobiales</taxon>
        <taxon>Methylobacteriaceae</taxon>
        <taxon>Methylobacterium</taxon>
    </lineage>
</organism>
<dbReference type="Gene3D" id="3.40.50.2300">
    <property type="match status" value="2"/>
</dbReference>
<dbReference type="Proteomes" id="UP000286997">
    <property type="component" value="Unassembled WGS sequence"/>
</dbReference>
<gene>
    <name evidence="4" type="ORF">EOE48_08515</name>
</gene>
<dbReference type="PROSITE" id="PS51318">
    <property type="entry name" value="TAT"/>
    <property type="match status" value="1"/>
</dbReference>
<feature type="domain" description="Leucine-binding protein" evidence="3">
    <location>
        <begin position="37"/>
        <end position="376"/>
    </location>
</feature>
<comment type="similarity">
    <text evidence="1">Belongs to the leucine-binding protein family.</text>
</comment>
<dbReference type="InterPro" id="IPR028082">
    <property type="entry name" value="Peripla_BP_I"/>
</dbReference>
<dbReference type="CDD" id="cd06356">
    <property type="entry name" value="PBP1_amide_urea_BP-like"/>
    <property type="match status" value="1"/>
</dbReference>
<evidence type="ECO:0000313" key="4">
    <source>
        <dbReference type="EMBL" id="RVU19432.1"/>
    </source>
</evidence>
<dbReference type="InterPro" id="IPR028081">
    <property type="entry name" value="Leu-bd"/>
</dbReference>
<evidence type="ECO:0000256" key="1">
    <source>
        <dbReference type="ARBA" id="ARBA00010062"/>
    </source>
</evidence>
<comment type="caution">
    <text evidence="4">The sequence shown here is derived from an EMBL/GenBank/DDBJ whole genome shotgun (WGS) entry which is preliminary data.</text>
</comment>
<dbReference type="OrthoDB" id="9802022at2"/>
<evidence type="ECO:0000313" key="5">
    <source>
        <dbReference type="Proteomes" id="UP000286997"/>
    </source>
</evidence>
<name>A0A437PAX2_9HYPH</name>
<dbReference type="EMBL" id="SACP01000006">
    <property type="protein sequence ID" value="RVU19432.1"/>
    <property type="molecule type" value="Genomic_DNA"/>
</dbReference>
<dbReference type="PANTHER" id="PTHR47628">
    <property type="match status" value="1"/>
</dbReference>
<dbReference type="Pfam" id="PF13458">
    <property type="entry name" value="Peripla_BP_6"/>
    <property type="match status" value="1"/>
</dbReference>
<evidence type="ECO:0000259" key="3">
    <source>
        <dbReference type="Pfam" id="PF13458"/>
    </source>
</evidence>
<proteinExistence type="inferred from homology"/>
<evidence type="ECO:0000256" key="2">
    <source>
        <dbReference type="ARBA" id="ARBA00022729"/>
    </source>
</evidence>
<keyword evidence="2" id="KW-0732">Signal</keyword>
<accession>A0A437PAX2</accession>
<dbReference type="SUPFAM" id="SSF53822">
    <property type="entry name" value="Periplasmic binding protein-like I"/>
    <property type="match status" value="1"/>
</dbReference>
<keyword evidence="5" id="KW-1185">Reference proteome</keyword>
<dbReference type="RefSeq" id="WP_127728366.1">
    <property type="nucleotide sequence ID" value="NZ_SACP01000006.1"/>
</dbReference>
<dbReference type="InterPro" id="IPR006311">
    <property type="entry name" value="TAT_signal"/>
</dbReference>
<dbReference type="PANTHER" id="PTHR47628:SF1">
    <property type="entry name" value="ALIPHATIC AMIDASE EXPRESSION-REGULATING PROTEIN"/>
    <property type="match status" value="1"/>
</dbReference>
<sequence>MTQGGWSRRQALRLGLSAAAGTVAMPFVARNGLAAEPIKLGSLLDGSGALGLEGKRMIETTEYAVELLNKAGGLIGRPIQLVAYDTQSTMQLYTQYAQQLALKDKVDVIQGGITSASREAIRPIFGRSKTLYFYNTQYEGGVCDRNVFCTGSTPAQTVNHIVDYGLKNWGKKAYIIAADYNYGHITASWMTKFMKDGGGSVAGTDFFPLDVTNFSSAISRIQQAQPELVLSALVGANHSGFYRQWDAAGMKAKIPLASSVFGLGDELTTMDTSTTNGIITCYGWYNDLDTPASKAFVSGMQAKFGADVTDLSELCTATYEGIMFWAEAVKKAGSVERDKVVAALETGITIDSPTGKVTMDPGTHHTIRNTYLARPKDRKWEILATFPNSFPADTGGACDLVKNPRMNKQFTPDMKG</sequence>
<reference evidence="4 5" key="1">
    <citation type="submission" date="2019-01" db="EMBL/GenBank/DDBJ databases">
        <authorList>
            <person name="Chen W.-M."/>
        </authorList>
    </citation>
    <scope>NUCLEOTIDE SEQUENCE [LARGE SCALE GENOMIC DNA]</scope>
    <source>
        <strain evidence="4 5">TER-1</strain>
    </source>
</reference>